<keyword evidence="13 24" id="KW-1133">Transmembrane helix</keyword>
<keyword evidence="8" id="KW-1003">Cell membrane</keyword>
<evidence type="ECO:0000256" key="17">
    <source>
        <dbReference type="ARBA" id="ARBA00023264"/>
    </source>
</evidence>
<keyword evidence="12 25" id="KW-0548">Nucleotidyltransferase</keyword>
<dbReference type="GO" id="GO:0004605">
    <property type="term" value="F:phosphatidate cytidylyltransferase activity"/>
    <property type="evidence" value="ECO:0007669"/>
    <property type="project" value="UniProtKB-EC"/>
</dbReference>
<evidence type="ECO:0000256" key="2">
    <source>
        <dbReference type="ARBA" id="ARBA00004651"/>
    </source>
</evidence>
<comment type="subcellular location">
    <subcellularLocation>
        <location evidence="2">Cell membrane</location>
        <topology evidence="2">Multi-pass membrane protein</topology>
    </subcellularLocation>
</comment>
<organism evidence="25 26">
    <name type="scientific">Candidatus Magnetominusculus xianensis</name>
    <dbReference type="NCBI Taxonomy" id="1748249"/>
    <lineage>
        <taxon>Bacteria</taxon>
        <taxon>Pseudomonadati</taxon>
        <taxon>Nitrospirota</taxon>
        <taxon>Nitrospiria</taxon>
        <taxon>Nitrospirales</taxon>
        <taxon>Nitrospiraceae</taxon>
        <taxon>Candidatus Magnetominusculus</taxon>
    </lineage>
</organism>
<dbReference type="EMBL" id="LNQR01000027">
    <property type="protein sequence ID" value="KWT91869.1"/>
    <property type="molecule type" value="Genomic_DNA"/>
</dbReference>
<feature type="transmembrane region" description="Helical" evidence="24">
    <location>
        <begin position="103"/>
        <end position="121"/>
    </location>
</feature>
<proteinExistence type="inferred from homology"/>
<evidence type="ECO:0000256" key="21">
    <source>
        <dbReference type="ARBA" id="ARBA00032396"/>
    </source>
</evidence>
<comment type="pathway">
    <text evidence="3">Phospholipid metabolism; CDP-diacylglycerol biosynthesis; CDP-diacylglycerol from sn-glycerol 3-phosphate: step 3/3.</text>
</comment>
<dbReference type="RefSeq" id="WP_085051200.1">
    <property type="nucleotide sequence ID" value="NZ_LNQR01000027.1"/>
</dbReference>
<keyword evidence="9" id="KW-0444">Lipid biosynthesis</keyword>
<dbReference type="Proteomes" id="UP000060487">
    <property type="component" value="Unassembled WGS sequence"/>
</dbReference>
<evidence type="ECO:0000256" key="22">
    <source>
        <dbReference type="ARBA" id="ARBA00032743"/>
    </source>
</evidence>
<evidence type="ECO:0000256" key="3">
    <source>
        <dbReference type="ARBA" id="ARBA00005119"/>
    </source>
</evidence>
<dbReference type="PANTHER" id="PTHR46382">
    <property type="entry name" value="PHOSPHATIDATE CYTIDYLYLTRANSFERASE"/>
    <property type="match status" value="1"/>
</dbReference>
<keyword evidence="17" id="KW-1208">Phospholipid metabolism</keyword>
<evidence type="ECO:0000256" key="14">
    <source>
        <dbReference type="ARBA" id="ARBA00023098"/>
    </source>
</evidence>
<feature type="transmembrane region" description="Helical" evidence="24">
    <location>
        <begin position="169"/>
        <end position="188"/>
    </location>
</feature>
<keyword evidence="10 25" id="KW-0808">Transferase</keyword>
<dbReference type="Pfam" id="PF01148">
    <property type="entry name" value="CTP_transf_1"/>
    <property type="match status" value="1"/>
</dbReference>
<keyword evidence="11 24" id="KW-0812">Transmembrane</keyword>
<keyword evidence="26" id="KW-1185">Reference proteome</keyword>
<evidence type="ECO:0000256" key="1">
    <source>
        <dbReference type="ARBA" id="ARBA00001698"/>
    </source>
</evidence>
<keyword evidence="14" id="KW-0443">Lipid metabolism</keyword>
<protein>
    <recommendedName>
        <fullName evidence="7">Phosphatidate cytidylyltransferase</fullName>
        <ecNumber evidence="6">2.7.7.41</ecNumber>
    </recommendedName>
    <alternativeName>
        <fullName evidence="20">CDP-DAG synthase</fullName>
    </alternativeName>
    <alternativeName>
        <fullName evidence="22">CDP-DG synthase</fullName>
    </alternativeName>
    <alternativeName>
        <fullName evidence="18">CDP-diacylglycerol synthase</fullName>
    </alternativeName>
    <alternativeName>
        <fullName evidence="21">CDP-diglyceride pyrophosphorylase</fullName>
    </alternativeName>
    <alternativeName>
        <fullName evidence="23">CDP-diglyceride synthase</fullName>
    </alternativeName>
    <alternativeName>
        <fullName evidence="19">CTP:phosphatidate cytidylyltransferase</fullName>
    </alternativeName>
</protein>
<evidence type="ECO:0000256" key="19">
    <source>
        <dbReference type="ARBA" id="ARBA00031825"/>
    </source>
</evidence>
<accession>A0ABR5SI01</accession>
<reference evidence="25 26" key="1">
    <citation type="submission" date="2015-11" db="EMBL/GenBank/DDBJ databases">
        <authorList>
            <person name="Lin W."/>
        </authorList>
    </citation>
    <scope>NUCLEOTIDE SEQUENCE [LARGE SCALE GENOMIC DNA]</scope>
    <source>
        <strain evidence="25 26">HCH-1</strain>
    </source>
</reference>
<dbReference type="EC" id="2.7.7.41" evidence="6"/>
<evidence type="ECO:0000256" key="12">
    <source>
        <dbReference type="ARBA" id="ARBA00022695"/>
    </source>
</evidence>
<dbReference type="PANTHER" id="PTHR46382:SF1">
    <property type="entry name" value="PHOSPHATIDATE CYTIDYLYLTRANSFERASE"/>
    <property type="match status" value="1"/>
</dbReference>
<evidence type="ECO:0000256" key="20">
    <source>
        <dbReference type="ARBA" id="ARBA00032253"/>
    </source>
</evidence>
<comment type="similarity">
    <text evidence="5">Belongs to the CDS family.</text>
</comment>
<evidence type="ECO:0000256" key="15">
    <source>
        <dbReference type="ARBA" id="ARBA00023136"/>
    </source>
</evidence>
<gene>
    <name evidence="25" type="ORF">ASN18_0672</name>
</gene>
<evidence type="ECO:0000313" key="25">
    <source>
        <dbReference type="EMBL" id="KWT91869.1"/>
    </source>
</evidence>
<evidence type="ECO:0000256" key="7">
    <source>
        <dbReference type="ARBA" id="ARBA00019373"/>
    </source>
</evidence>
<feature type="transmembrane region" description="Helical" evidence="24">
    <location>
        <begin position="127"/>
        <end position="148"/>
    </location>
</feature>
<evidence type="ECO:0000256" key="24">
    <source>
        <dbReference type="SAM" id="Phobius"/>
    </source>
</evidence>
<name>A0ABR5SI01_9BACT</name>
<evidence type="ECO:0000256" key="9">
    <source>
        <dbReference type="ARBA" id="ARBA00022516"/>
    </source>
</evidence>
<feature type="transmembrane region" description="Helical" evidence="24">
    <location>
        <begin position="73"/>
        <end position="91"/>
    </location>
</feature>
<evidence type="ECO:0000256" key="10">
    <source>
        <dbReference type="ARBA" id="ARBA00022679"/>
    </source>
</evidence>
<evidence type="ECO:0000256" key="4">
    <source>
        <dbReference type="ARBA" id="ARBA00005189"/>
    </source>
</evidence>
<feature type="transmembrane region" description="Helical" evidence="24">
    <location>
        <begin position="27"/>
        <end position="44"/>
    </location>
</feature>
<feature type="transmembrane region" description="Helical" evidence="24">
    <location>
        <begin position="241"/>
        <end position="258"/>
    </location>
</feature>
<keyword evidence="16" id="KW-0594">Phospholipid biosynthesis</keyword>
<comment type="caution">
    <text evidence="25">The sequence shown here is derived from an EMBL/GenBank/DDBJ whole genome shotgun (WGS) entry which is preliminary data.</text>
</comment>
<sequence>MLKRLIVAAILLPLLYAYIMYLPGNYFLILMFIAAFICMEEFLLMYGVKALYRHAFSAVGLIPLYMTYLFNEIPAYVFAATFMLCTTIRLFDRNGPDNALFDIAPFLTGLFYIPVSLSYFIKLRAIGPEIIMFLMLVIWGADSAALYIGKAIGRRKLYESISPNKTVEGAVAAVIGGAASAVILKLGFKIRMDYMTAAGIGIVLGILGIIGDLIESMFKRERNIKDSGSFLPGHGGMLDKVDGMLIAAPVLYYLILFINKHNG</sequence>
<feature type="transmembrane region" description="Helical" evidence="24">
    <location>
        <begin position="194"/>
        <end position="214"/>
    </location>
</feature>
<comment type="pathway">
    <text evidence="4">Lipid metabolism.</text>
</comment>
<evidence type="ECO:0000256" key="18">
    <source>
        <dbReference type="ARBA" id="ARBA00029893"/>
    </source>
</evidence>
<evidence type="ECO:0000313" key="26">
    <source>
        <dbReference type="Proteomes" id="UP000060487"/>
    </source>
</evidence>
<evidence type="ECO:0000256" key="13">
    <source>
        <dbReference type="ARBA" id="ARBA00022989"/>
    </source>
</evidence>
<evidence type="ECO:0000256" key="6">
    <source>
        <dbReference type="ARBA" id="ARBA00012487"/>
    </source>
</evidence>
<evidence type="ECO:0000256" key="11">
    <source>
        <dbReference type="ARBA" id="ARBA00022692"/>
    </source>
</evidence>
<evidence type="ECO:0000256" key="8">
    <source>
        <dbReference type="ARBA" id="ARBA00022475"/>
    </source>
</evidence>
<evidence type="ECO:0000256" key="5">
    <source>
        <dbReference type="ARBA" id="ARBA00010185"/>
    </source>
</evidence>
<comment type="catalytic activity">
    <reaction evidence="1">
        <text>a 1,2-diacyl-sn-glycero-3-phosphate + CTP + H(+) = a CDP-1,2-diacyl-sn-glycerol + diphosphate</text>
        <dbReference type="Rhea" id="RHEA:16229"/>
        <dbReference type="ChEBI" id="CHEBI:15378"/>
        <dbReference type="ChEBI" id="CHEBI:33019"/>
        <dbReference type="ChEBI" id="CHEBI:37563"/>
        <dbReference type="ChEBI" id="CHEBI:58332"/>
        <dbReference type="ChEBI" id="CHEBI:58608"/>
        <dbReference type="EC" id="2.7.7.41"/>
    </reaction>
</comment>
<keyword evidence="15 24" id="KW-0472">Membrane</keyword>
<evidence type="ECO:0000256" key="23">
    <source>
        <dbReference type="ARBA" id="ARBA00033406"/>
    </source>
</evidence>
<evidence type="ECO:0000256" key="16">
    <source>
        <dbReference type="ARBA" id="ARBA00023209"/>
    </source>
</evidence>